<reference evidence="1 2" key="12">
    <citation type="journal article" date="1997" name="Virus Genes">
        <title>The DNA sequence of Chilo iridescent virus between the genome coordinates 0.101 and 0.391; similarities in coding strategy between insect and vertebrate iridoviruses.</title>
        <authorList>
            <person name="Bahr U."/>
            <person name="Tidona C.A."/>
            <person name="Darai G."/>
        </authorList>
    </citation>
    <scope>NUCLEOTIDE SEQUENCE [LARGE SCALE GENOMIC DNA]</scope>
</reference>
<organismHost>
    <name type="scientific">Gryllus bimaculatus</name>
    <name type="common">Two-spotted cricket</name>
    <dbReference type="NCBI Taxonomy" id="6999"/>
</organismHost>
<organismHost>
    <name type="scientific">Spodoptera frugiperda</name>
    <name type="common">Fall armyworm</name>
    <dbReference type="NCBI Taxonomy" id="7108"/>
</organismHost>
<dbReference type="OrthoDB" id="605at10239"/>
<reference evidence="1 2" key="13">
    <citation type="journal article" date="1998" name="Virus Genes">
        <title>Identification of a thymidylate synthase gene within the genome of Chilo iridescent virus.</title>
        <authorList>
            <person name="Muller K."/>
            <person name="Tidona C.A."/>
            <person name="Bahr U."/>
            <person name="Darai G."/>
        </authorList>
    </citation>
    <scope>NUCLEOTIDE SEQUENCE [LARGE SCALE GENOMIC DNA]</scope>
</reference>
<reference evidence="1 2" key="7">
    <citation type="journal article" date="1993" name="J. Gen. Virol.">
        <title>Identification of the gene encoding the major capsid protein of insect iridescent virus type 6 by polymerase chain reaction.</title>
        <authorList>
            <person name="Stohwasser R."/>
            <person name="Raab K."/>
            <person name="Schnitzler P."/>
            <person name="Janssen W."/>
            <person name="Darai G."/>
        </authorList>
    </citation>
    <scope>NUCLEOTIDE SEQUENCE [LARGE SCALE GENOMIC DNA]</scope>
</reference>
<reference evidence="1 2" key="1">
    <citation type="journal article" date="1984" name="J. Virol.">
        <title>DNA analysis of insect iridescent virus 6: evidence for circular permutation and terminal redundancy.</title>
        <authorList>
            <person name="Delius H."/>
            <person name="Darai G."/>
            <person name="Fluegel R.M."/>
        </authorList>
    </citation>
    <scope>NUCLEOTIDE SEQUENCE [LARGE SCALE GENOMIC DNA]</scope>
</reference>
<sequence>MMFNKELLKWLLLQEFWKYIAMFKIHCLPFLLNYQRSGLNETKKVYFVKRKHSEQSFWITIKTITELTALIHLKWQLCGFYQI</sequence>
<reference evidence="1 2" key="4">
    <citation type="journal article" date="1988" name="Virology">
        <title>Identification and characterization of the repetitive DNA element in the genome of insect iridescent virus type 6.</title>
        <authorList>
            <person name="Fischer M."/>
            <person name="Schnitzler P."/>
            <person name="Delius H."/>
            <person name="Darai G."/>
        </authorList>
    </citation>
    <scope>NUCLEOTIDE SEQUENCE [LARGE SCALE GENOMIC DNA]</scope>
</reference>
<proteinExistence type="predicted"/>
<dbReference type="EMBL" id="AF303741">
    <property type="protein sequence ID" value="AAK81960.1"/>
    <property type="molecule type" value="Genomic_DNA"/>
</dbReference>
<name>Q91G72_IIV6</name>
<accession>Q91G72</accession>
<gene>
    <name evidence="1" type="primary">NTP1</name>
</gene>
<dbReference type="GeneID" id="921681"/>
<evidence type="ECO:0000313" key="1">
    <source>
        <dbReference type="EMBL" id="AAK81960.1"/>
    </source>
</evidence>
<organismHost>
    <name type="scientific">Gryllus campestris</name>
    <dbReference type="NCBI Taxonomy" id="58607"/>
</organismHost>
<organism evidence="1 2">
    <name type="scientific">Invertebrate iridescent virus 6</name>
    <name type="common">IIV-6</name>
    <name type="synonym">Chilo iridescent virus</name>
    <dbReference type="NCBI Taxonomy" id="176652"/>
    <lineage>
        <taxon>Viruses</taxon>
        <taxon>Varidnaviria</taxon>
        <taxon>Bamfordvirae</taxon>
        <taxon>Nucleocytoviricota</taxon>
        <taxon>Megaviricetes</taxon>
        <taxon>Pimascovirales</taxon>
        <taxon>Pimascovirales incertae sedis</taxon>
        <taxon>Iridoviridae</taxon>
        <taxon>Betairidovirinae</taxon>
        <taxon>Iridovirus</taxon>
        <taxon>Iridovirus chilo1</taxon>
    </lineage>
</organism>
<dbReference type="RefSeq" id="NP_149487.1">
    <property type="nucleotide sequence ID" value="NC_003038.1"/>
</dbReference>
<reference evidence="1 2" key="14">
    <citation type="journal article" date="1999" name="Virus Genes">
        <title>Identification of a gene cluster within the genome of Chilo iridescent virus encoding enzymes involved in viral DNA replication and processing.</title>
        <authorList>
            <person name="Muller K."/>
            <person name="Tidona C.A."/>
            <person name="Darai G."/>
        </authorList>
    </citation>
    <scope>NUCLEOTIDE SEQUENCE [LARGE SCALE GENOMIC DNA]</scope>
</reference>
<dbReference type="Proteomes" id="UP000001359">
    <property type="component" value="Segment"/>
</dbReference>
<reference evidence="1 2" key="11">
    <citation type="journal article" date="1994" name="Virus Genes">
        <title>Chilo iridescent virus encodes a putative helicase belonging to a distinct family within the "DEAD/H" superfamily: implications for the evolution of large DNA viruses.</title>
        <authorList>
            <person name="Sonntag K.C."/>
            <person name="Schnitzler P."/>
            <person name="Koonin E.V."/>
            <person name="Darai G."/>
        </authorList>
    </citation>
    <scope>NUCLEOTIDE SEQUENCE [LARGE SCALE GENOMIC DNA]</scope>
</reference>
<reference evidence="1 2" key="15">
    <citation type="journal article" date="2001" name="Virology">
        <title>Analysis of the first complete DNA sequence of an invertebrate iridovirus: coding strategy of the genome of Chilo iridescent virus.</title>
        <authorList>
            <person name="Jakob N.J."/>
            <person name="Muller K."/>
            <person name="Bahr U."/>
            <person name="Darai G."/>
        </authorList>
    </citation>
    <scope>NUCLEOTIDE SEQUENCE [LARGE SCALE GENOMIC DNA]</scope>
</reference>
<keyword evidence="2" id="KW-1185">Reference proteome</keyword>
<evidence type="ECO:0000313" key="2">
    <source>
        <dbReference type="Proteomes" id="UP000001359"/>
    </source>
</evidence>
<protein>
    <submittedName>
        <fullName evidence="1">024L</fullName>
    </submittedName>
</protein>
<reference evidence="1 2" key="3">
    <citation type="journal article" date="1987" name="Virology">
        <title>Molecular cloning and physical mapping of the genome of insect iridescent virus type 6: further evidence for circular permutation of the viral genome.</title>
        <authorList>
            <person name="Schnitzler P."/>
            <person name="Soltau J.B."/>
            <person name="Fischer M."/>
            <person name="Reisner H."/>
            <person name="Scholz J."/>
            <person name="Delius H."/>
            <person name="Darai G."/>
        </authorList>
    </citation>
    <scope>NUCLEOTIDE SEQUENCE [LARGE SCALE GENOMIC DNA]</scope>
</reference>
<reference evidence="1 2" key="9">
    <citation type="journal article" date="1994" name="J. Gen. Virol.">
        <title>Insect iridescent virus type 6 encodes a polypeptide related to the largest subunit of eukaryotic RNA polymerase II.</title>
        <authorList>
            <person name="Schnitzler P."/>
            <person name="Sonntag K.C."/>
            <person name="Muller M."/>
            <person name="Janssen W."/>
            <person name="Bugert J.J."/>
            <person name="Koonin E.V."/>
            <person name="Darai G."/>
        </authorList>
    </citation>
    <scope>NUCLEOTIDE SEQUENCE [LARGE SCALE GENOMIC DNA]</scope>
</reference>
<reference evidence="1 2" key="5">
    <citation type="journal article" date="1992" name="Virus Genes">
        <title>Identification and mapping of origins of DNA replication within the DNA sequences of the genome of insect iridescent virus type 6.</title>
        <authorList>
            <person name="Handermann M."/>
            <person name="Schnitzler P."/>
            <person name="Rosen-Wolff A."/>
            <person name="Raab K."/>
            <person name="Sonntag K.C."/>
            <person name="Darai G."/>
        </authorList>
    </citation>
    <scope>NUCLEOTIDE SEQUENCE [LARGE SCALE GENOMIC DNA]</scope>
</reference>
<organismHost>
    <name type="scientific">Acheta domesticus</name>
    <name type="common">House cricket</name>
    <dbReference type="NCBI Taxonomy" id="6997"/>
</organismHost>
<organismHost>
    <name type="scientific">Chilo suppressalis</name>
    <name type="common">Asiatic rice borer moth</name>
    <dbReference type="NCBI Taxonomy" id="168631"/>
</organismHost>
<reference evidence="1 2" key="2">
    <citation type="journal article" date="1986" name="Med. Microbiol. Immunol.">
        <title>Insect iridescent virus type 6 induced toxic degenerative hepatitis in mice.</title>
        <authorList>
            <person name="Lorbacher de Ruiz H."/>
            <person name="Gelderblom H."/>
            <person name="Hofmann W."/>
            <person name="Darai G."/>
        </authorList>
    </citation>
    <scope>NUCLEOTIDE SEQUENCE [LARGE SCALE GENOMIC DNA]</scope>
</reference>
<reference evidence="1 2" key="10">
    <citation type="journal article" date="1994" name="Nucleic Acids Res.">
        <title>Identification of genes encoding zinc finger proteins, non-histone chromosomal HMG protein homologue, and a putative GTP phosphohydrolase in the genome of Chilo iridescent virus.</title>
        <authorList>
            <person name="Schnitzler P."/>
            <person name="Hug M."/>
            <person name="Handermann M."/>
            <person name="Janssen W."/>
            <person name="Koonin E.V."/>
            <person name="Delius H."/>
            <person name="Darai C."/>
        </authorList>
    </citation>
    <scope>NUCLEOTIDE SEQUENCE [LARGE SCALE GENOMIC DNA]</scope>
</reference>
<reference evidence="1 2" key="8">
    <citation type="journal article" date="1994" name="Intervirology">
        <title>Identification of the primary structure and the coding capacity of the genome of insect iridescent virus type 6 between the genome coordinates 0.310 and 0.347 (7990 bp).</title>
        <authorList>
            <person name="Sonntag K.C."/>
            <person name="Schnitzler P."/>
            <person name="Janssen W."/>
            <person name="Darai G."/>
        </authorList>
    </citation>
    <scope>NUCLEOTIDE SEQUENCE [LARGE SCALE GENOMIC DNA]</scope>
</reference>
<reference evidence="1 2" key="6">
    <citation type="journal article" date="1992" name="Virus Genes">
        <title>Characterization of the third origin of DNA replication of the genome of insect iridescent virus type 6.</title>
        <authorList>
            <person name="Sonntag K.C."/>
            <person name="Darai G."/>
        </authorList>
    </citation>
    <scope>NUCLEOTIDE SEQUENCE [LARGE SCALE GENOMIC DNA]</scope>
</reference>